<dbReference type="PANTHER" id="PTHR43591:SF24">
    <property type="entry name" value="2-METHOXY-6-POLYPRENYL-1,4-BENZOQUINOL METHYLASE, MITOCHONDRIAL"/>
    <property type="match status" value="1"/>
</dbReference>
<dbReference type="InterPro" id="IPR001878">
    <property type="entry name" value="Znf_CCHC"/>
</dbReference>
<dbReference type="InParanoid" id="A0A0D0AVA9"/>
<protein>
    <recommendedName>
        <fullName evidence="3">CCHC-type domain-containing protein</fullName>
    </recommendedName>
</protein>
<reference evidence="4 5" key="1">
    <citation type="submission" date="2014-04" db="EMBL/GenBank/DDBJ databases">
        <authorList>
            <consortium name="DOE Joint Genome Institute"/>
            <person name="Kuo A."/>
            <person name="Ruytinx J."/>
            <person name="Rineau F."/>
            <person name="Colpaert J."/>
            <person name="Kohler A."/>
            <person name="Nagy L.G."/>
            <person name="Floudas D."/>
            <person name="Copeland A."/>
            <person name="Barry K.W."/>
            <person name="Cichocki N."/>
            <person name="Veneault-Fourrey C."/>
            <person name="LaButti K."/>
            <person name="Lindquist E.A."/>
            <person name="Lipzen A."/>
            <person name="Lundell T."/>
            <person name="Morin E."/>
            <person name="Murat C."/>
            <person name="Sun H."/>
            <person name="Tunlid A."/>
            <person name="Henrissat B."/>
            <person name="Grigoriev I.V."/>
            <person name="Hibbett D.S."/>
            <person name="Martin F."/>
            <person name="Nordberg H.P."/>
            <person name="Cantor M.N."/>
            <person name="Hua S.X."/>
        </authorList>
    </citation>
    <scope>NUCLEOTIDE SEQUENCE [LARGE SCALE GENOMIC DNA]</scope>
    <source>
        <strain evidence="4 5">UH-Slu-Lm8-n1</strain>
    </source>
</reference>
<feature type="compositionally biased region" description="Low complexity" evidence="2">
    <location>
        <begin position="915"/>
        <end position="925"/>
    </location>
</feature>
<feature type="compositionally biased region" description="Polar residues" evidence="2">
    <location>
        <begin position="1"/>
        <end position="25"/>
    </location>
</feature>
<dbReference type="HOGENOM" id="CLU_260177_0_0_1"/>
<feature type="region of interest" description="Disordered" evidence="2">
    <location>
        <begin position="588"/>
        <end position="766"/>
    </location>
</feature>
<dbReference type="OrthoDB" id="2013972at2759"/>
<evidence type="ECO:0000256" key="1">
    <source>
        <dbReference type="PROSITE-ProRule" id="PRU00047"/>
    </source>
</evidence>
<accession>A0A0D0AVA9</accession>
<evidence type="ECO:0000313" key="5">
    <source>
        <dbReference type="Proteomes" id="UP000054485"/>
    </source>
</evidence>
<dbReference type="CDD" id="cd02440">
    <property type="entry name" value="AdoMet_MTases"/>
    <property type="match status" value="1"/>
</dbReference>
<evidence type="ECO:0000313" key="4">
    <source>
        <dbReference type="EMBL" id="KIK45601.1"/>
    </source>
</evidence>
<sequence>MSTMFNSVSSQSSATANRADVNSSHGAAGRNAVGGGNDSERSLVKTPTRIESLINVLQMYNDLSPSDQAQASEALKLSEASTRSKSNLTFRDEDIKYVTLDTFYDFPRVVLDLAKSKTYFPLTFLTYPGMKRLHAGEDPSSFAPETTISEIDFYQASHMFIDLMSLIASPSIVEWFKTHKSFCLSHMERYRAVVAFDIETRRRFFNTETVLGEEAYLTRWNALDADIFHKELREQMDEAKDVIENSKSDHRFHPYSKTQGGNGHSFCLICGQTGHKASECSEPYTVREDAVECEWNGTLVQKSTSKYRSVHPPPTSPLPPLPPSSPDPVSQHLDQVPQQPMYPAPGGLSPWSAPILYPSKPIPTPPSPPQSNFILRGPVGQPLLHASRPLLHSPRHEDNPSDPALALNVHGGIDSSCRIHHRFKRQEVPYPRSYQRKVVDLDAIDTLLTRQMTGGSLTWHSFPQSWNEPQGPLKRILDIGCGNGAWVIEAAKHWKGCEVVGFDIVSLHPNLARLCRDKDLVRRISWVQGNFLEGLPLFANDSFDFVHVKRIARGVPEDKWDDLFEEITRVMKPGAALEVIEEDLSFPGRLDGEGSEVGTLRSKGSNMSMSTSSLSPGSMGSSLGSTRSDSIPSITVSHRSNDDPSNERLPNNAHAHPFIHRSVSWRQPPPGRSLDMRRPSTTTAPSPSSPSSQSFPPSPSYQPSLPGHSPQSFPPSPQQPLLSSSFSQSTFTSSNSSTPTPSMLNQTPTPPLAPRPPPSQKSNKAAQAVLNEPSFTPFFGSSGSAGSVAGSGSSTVSLFASSIASGFGFSANPAGNGTSSVSSSGSPPKSPAPPKRNKAAQAVLNEPTYTPFFVIPPQNKSRVSLMESSSSSSGSSGRDSHIGKDSKGRSKGSLGSRVSNGLGLNLGFGTRGGTSPSPSISVGSPIPSPRMLEDESGDGGGRSEMRFPVGPPPDSRGGAGLDLGGVPELRGVLPLDTRGIIPHDPRDHMVLETIYNEMHAERWINLAPLSLLANTVGLWFKGEFLSFISSFSGEGLGACVLGWDETALAMMKQPIYRAFKTSIAPTLENVHKRYVRTHPPILLRFPPLREPGSANTRLSVSGEGLGSSSLGSGAGANRYMSADRNNQSRNTVITLDGLSNGASPYASLDCAISTQSQRQMRALPNPTLNVDLKFLNLHLALRVKEIVACAEAMWEWVSELQTGRTGRTNLTDEAYDKIMALTRYQFDELLLNFELDMREHMSLGSVLEDRFNWSMVSGPTPQEKRAFDTACEKWEAYRRVGGGSGDRTPCAATVAAPHPSTRLSRTLRVFVAWKPTG</sequence>
<feature type="region of interest" description="Disordered" evidence="2">
    <location>
        <begin position="810"/>
        <end position="959"/>
    </location>
</feature>
<proteinExistence type="predicted"/>
<dbReference type="STRING" id="930992.A0A0D0AVA9"/>
<evidence type="ECO:0000256" key="2">
    <source>
        <dbReference type="SAM" id="MobiDB-lite"/>
    </source>
</evidence>
<dbReference type="PANTHER" id="PTHR43591">
    <property type="entry name" value="METHYLTRANSFERASE"/>
    <property type="match status" value="1"/>
</dbReference>
<reference evidence="5" key="2">
    <citation type="submission" date="2015-01" db="EMBL/GenBank/DDBJ databases">
        <title>Evolutionary Origins and Diversification of the Mycorrhizal Mutualists.</title>
        <authorList>
            <consortium name="DOE Joint Genome Institute"/>
            <consortium name="Mycorrhizal Genomics Consortium"/>
            <person name="Kohler A."/>
            <person name="Kuo A."/>
            <person name="Nagy L.G."/>
            <person name="Floudas D."/>
            <person name="Copeland A."/>
            <person name="Barry K.W."/>
            <person name="Cichocki N."/>
            <person name="Veneault-Fourrey C."/>
            <person name="LaButti K."/>
            <person name="Lindquist E.A."/>
            <person name="Lipzen A."/>
            <person name="Lundell T."/>
            <person name="Morin E."/>
            <person name="Murat C."/>
            <person name="Riley R."/>
            <person name="Ohm R."/>
            <person name="Sun H."/>
            <person name="Tunlid A."/>
            <person name="Henrissat B."/>
            <person name="Grigoriev I.V."/>
            <person name="Hibbett D.S."/>
            <person name="Martin F."/>
        </authorList>
    </citation>
    <scope>NUCLEOTIDE SEQUENCE [LARGE SCALE GENOMIC DNA]</scope>
    <source>
        <strain evidence="5">UH-Slu-Lm8-n1</strain>
    </source>
</reference>
<dbReference type="InterPro" id="IPR029063">
    <property type="entry name" value="SAM-dependent_MTases_sf"/>
</dbReference>
<keyword evidence="5" id="KW-1185">Reference proteome</keyword>
<dbReference type="Pfam" id="PF13649">
    <property type="entry name" value="Methyltransf_25"/>
    <property type="match status" value="1"/>
</dbReference>
<dbReference type="GO" id="GO:0008168">
    <property type="term" value="F:methyltransferase activity"/>
    <property type="evidence" value="ECO:0007669"/>
    <property type="project" value="TreeGrafter"/>
</dbReference>
<feature type="compositionally biased region" description="Basic and acidic residues" evidence="2">
    <location>
        <begin position="878"/>
        <end position="888"/>
    </location>
</feature>
<feature type="compositionally biased region" description="Low complexity" evidence="2">
    <location>
        <begin position="679"/>
        <end position="711"/>
    </location>
</feature>
<feature type="compositionally biased region" description="Low complexity" evidence="2">
    <location>
        <begin position="868"/>
        <end position="877"/>
    </location>
</feature>
<feature type="region of interest" description="Disordered" evidence="2">
    <location>
        <begin position="303"/>
        <end position="347"/>
    </location>
</feature>
<dbReference type="SUPFAM" id="SSF53335">
    <property type="entry name" value="S-adenosyl-L-methionine-dependent methyltransferases"/>
    <property type="match status" value="1"/>
</dbReference>
<dbReference type="PROSITE" id="PS50158">
    <property type="entry name" value="ZF_CCHC"/>
    <property type="match status" value="1"/>
</dbReference>
<feature type="compositionally biased region" description="Low complexity" evidence="2">
    <location>
        <begin position="602"/>
        <end position="625"/>
    </location>
</feature>
<evidence type="ECO:0000259" key="3">
    <source>
        <dbReference type="PROSITE" id="PS50158"/>
    </source>
</evidence>
<feature type="compositionally biased region" description="Pro residues" evidence="2">
    <location>
        <begin position="311"/>
        <end position="326"/>
    </location>
</feature>
<dbReference type="EMBL" id="KN835170">
    <property type="protein sequence ID" value="KIK45601.1"/>
    <property type="molecule type" value="Genomic_DNA"/>
</dbReference>
<dbReference type="Gene3D" id="3.40.50.150">
    <property type="entry name" value="Vaccinia Virus protein VP39"/>
    <property type="match status" value="1"/>
</dbReference>
<organism evidence="4 5">
    <name type="scientific">Suillus luteus UH-Slu-Lm8-n1</name>
    <dbReference type="NCBI Taxonomy" id="930992"/>
    <lineage>
        <taxon>Eukaryota</taxon>
        <taxon>Fungi</taxon>
        <taxon>Dikarya</taxon>
        <taxon>Basidiomycota</taxon>
        <taxon>Agaricomycotina</taxon>
        <taxon>Agaricomycetes</taxon>
        <taxon>Agaricomycetidae</taxon>
        <taxon>Boletales</taxon>
        <taxon>Suillineae</taxon>
        <taxon>Suillaceae</taxon>
        <taxon>Suillus</taxon>
    </lineage>
</organism>
<feature type="domain" description="CCHC-type" evidence="3">
    <location>
        <begin position="267"/>
        <end position="282"/>
    </location>
</feature>
<gene>
    <name evidence="4" type="ORF">CY34DRAFT_10254</name>
</gene>
<dbReference type="GO" id="GO:0008270">
    <property type="term" value="F:zinc ion binding"/>
    <property type="evidence" value="ECO:0007669"/>
    <property type="project" value="UniProtKB-KW"/>
</dbReference>
<dbReference type="Proteomes" id="UP000054485">
    <property type="component" value="Unassembled WGS sequence"/>
</dbReference>
<feature type="compositionally biased region" description="Polar residues" evidence="2">
    <location>
        <begin position="626"/>
        <end position="638"/>
    </location>
</feature>
<keyword evidence="1" id="KW-0863">Zinc-finger</keyword>
<feature type="compositionally biased region" description="Pro residues" evidence="2">
    <location>
        <begin position="748"/>
        <end position="759"/>
    </location>
</feature>
<feature type="region of interest" description="Disordered" evidence="2">
    <location>
        <begin position="1"/>
        <end position="42"/>
    </location>
</feature>
<dbReference type="GO" id="GO:0003676">
    <property type="term" value="F:nucleic acid binding"/>
    <property type="evidence" value="ECO:0007669"/>
    <property type="project" value="InterPro"/>
</dbReference>
<name>A0A0D0AVA9_9AGAM</name>
<keyword evidence="1" id="KW-0862">Zinc</keyword>
<feature type="compositionally biased region" description="Low complexity" evidence="2">
    <location>
        <begin position="719"/>
        <end position="742"/>
    </location>
</feature>
<dbReference type="InterPro" id="IPR041698">
    <property type="entry name" value="Methyltransf_25"/>
</dbReference>
<keyword evidence="1" id="KW-0479">Metal-binding</keyword>